<reference evidence="1 2" key="1">
    <citation type="submission" date="2018-05" db="EMBL/GenBank/DDBJ databases">
        <title>Draft genome of Methanospirillum lacunae Ki8-1.</title>
        <authorList>
            <person name="Dueholm M.S."/>
            <person name="Nielsen P.H."/>
            <person name="Bakmann L.F."/>
            <person name="Otzen D.E."/>
        </authorList>
    </citation>
    <scope>NUCLEOTIDE SEQUENCE [LARGE SCALE GENOMIC DNA]</scope>
    <source>
        <strain evidence="1 2">Ki8-1</strain>
    </source>
</reference>
<dbReference type="OrthoDB" id="118430at2157"/>
<evidence type="ECO:0000313" key="2">
    <source>
        <dbReference type="Proteomes" id="UP000245657"/>
    </source>
</evidence>
<evidence type="ECO:0000313" key="1">
    <source>
        <dbReference type="EMBL" id="PWR72565.1"/>
    </source>
</evidence>
<dbReference type="Proteomes" id="UP000245657">
    <property type="component" value="Unassembled WGS sequence"/>
</dbReference>
<sequence length="106" mass="11522">MSQFVESRKKSSGFELCGRMIRENDSLVVFIDDVGKFEIPGRVLMGVLAGLGDEELSWGKVRLSESGRGLYLDIGTGSYVGPVSRVRAVMEGKNRKGPVSRVVNAS</sequence>
<accession>A0A2V2N1U2</accession>
<protein>
    <submittedName>
        <fullName evidence="1">Uncharacterized protein</fullName>
    </submittedName>
</protein>
<dbReference type="GeneID" id="97548757"/>
<keyword evidence="2" id="KW-1185">Reference proteome</keyword>
<dbReference type="AlphaFoldDB" id="A0A2V2N1U2"/>
<gene>
    <name evidence="1" type="ORF">DK846_06250</name>
</gene>
<organism evidence="1 2">
    <name type="scientific">Methanospirillum lacunae</name>
    <dbReference type="NCBI Taxonomy" id="668570"/>
    <lineage>
        <taxon>Archaea</taxon>
        <taxon>Methanobacteriati</taxon>
        <taxon>Methanobacteriota</taxon>
        <taxon>Stenosarchaea group</taxon>
        <taxon>Methanomicrobia</taxon>
        <taxon>Methanomicrobiales</taxon>
        <taxon>Methanospirillaceae</taxon>
        <taxon>Methanospirillum</taxon>
    </lineage>
</organism>
<comment type="caution">
    <text evidence="1">The sequence shown here is derived from an EMBL/GenBank/DDBJ whole genome shotgun (WGS) entry which is preliminary data.</text>
</comment>
<dbReference type="EMBL" id="QGMY01000006">
    <property type="protein sequence ID" value="PWR72565.1"/>
    <property type="molecule type" value="Genomic_DNA"/>
</dbReference>
<proteinExistence type="predicted"/>
<name>A0A2V2N1U2_9EURY</name>
<dbReference type="RefSeq" id="WP_109968077.1">
    <property type="nucleotide sequence ID" value="NZ_CP176093.1"/>
</dbReference>